<dbReference type="InterPro" id="IPR016024">
    <property type="entry name" value="ARM-type_fold"/>
</dbReference>
<evidence type="ECO:0000256" key="1">
    <source>
        <dbReference type="ARBA" id="ARBA00004123"/>
    </source>
</evidence>
<dbReference type="GO" id="GO:0000793">
    <property type="term" value="C:condensed chromosome"/>
    <property type="evidence" value="ECO:0007669"/>
    <property type="project" value="TreeGrafter"/>
</dbReference>
<protein>
    <submittedName>
        <fullName evidence="7">Putative Fanconi anemia group D2 protein-like</fullName>
    </submittedName>
</protein>
<keyword evidence="3" id="KW-0832">Ubl conjugation</keyword>
<comment type="subcellular location">
    <subcellularLocation>
        <location evidence="1">Nucleus</location>
    </subcellularLocation>
</comment>
<dbReference type="GO" id="GO:0070182">
    <property type="term" value="F:DNA polymerase binding"/>
    <property type="evidence" value="ECO:0007669"/>
    <property type="project" value="TreeGrafter"/>
</dbReference>
<comment type="caution">
    <text evidence="7">The sequence shown here is derived from an EMBL/GenBank/DDBJ whole genome shotgun (WGS) entry which is preliminary data.</text>
</comment>
<dbReference type="PANTHER" id="PTHR32086">
    <property type="entry name" value="FANCONI ANEMIA GROUP D2 PROTEIN"/>
    <property type="match status" value="1"/>
</dbReference>
<organism evidence="7 8">
    <name type="scientific">Penaeus vannamei</name>
    <name type="common">Whiteleg shrimp</name>
    <name type="synonym">Litopenaeus vannamei</name>
    <dbReference type="NCBI Taxonomy" id="6689"/>
    <lineage>
        <taxon>Eukaryota</taxon>
        <taxon>Metazoa</taxon>
        <taxon>Ecdysozoa</taxon>
        <taxon>Arthropoda</taxon>
        <taxon>Crustacea</taxon>
        <taxon>Multicrustacea</taxon>
        <taxon>Malacostraca</taxon>
        <taxon>Eumalacostraca</taxon>
        <taxon>Eucarida</taxon>
        <taxon>Decapoda</taxon>
        <taxon>Dendrobranchiata</taxon>
        <taxon>Penaeoidea</taxon>
        <taxon>Penaeidae</taxon>
        <taxon>Penaeus</taxon>
    </lineage>
</organism>
<name>A0A423ST83_PENVA</name>
<comment type="similarity">
    <text evidence="5">Belongs to the Fanconi anemia protein FANCD2 family.</text>
</comment>
<dbReference type="STRING" id="6689.A0A423ST83"/>
<accession>A0A423ST83</accession>
<feature type="compositionally biased region" description="Polar residues" evidence="6">
    <location>
        <begin position="576"/>
        <end position="585"/>
    </location>
</feature>
<feature type="compositionally biased region" description="Basic residues" evidence="6">
    <location>
        <begin position="550"/>
        <end position="569"/>
    </location>
</feature>
<feature type="compositionally biased region" description="Low complexity" evidence="6">
    <location>
        <begin position="586"/>
        <end position="596"/>
    </location>
</feature>
<evidence type="ECO:0000313" key="8">
    <source>
        <dbReference type="Proteomes" id="UP000283509"/>
    </source>
</evidence>
<feature type="region of interest" description="Disordered" evidence="6">
    <location>
        <begin position="548"/>
        <end position="615"/>
    </location>
</feature>
<dbReference type="OrthoDB" id="10259640at2759"/>
<evidence type="ECO:0000256" key="6">
    <source>
        <dbReference type="SAM" id="MobiDB-lite"/>
    </source>
</evidence>
<keyword evidence="8" id="KW-1185">Reference proteome</keyword>
<feature type="compositionally biased region" description="Low complexity" evidence="6">
    <location>
        <begin position="292"/>
        <end position="306"/>
    </location>
</feature>
<dbReference type="Proteomes" id="UP000283509">
    <property type="component" value="Unassembled WGS sequence"/>
</dbReference>
<dbReference type="GO" id="GO:0005634">
    <property type="term" value="C:nucleus"/>
    <property type="evidence" value="ECO:0007669"/>
    <property type="project" value="UniProtKB-SubCell"/>
</dbReference>
<keyword evidence="2" id="KW-1017">Isopeptide bond</keyword>
<evidence type="ECO:0000256" key="5">
    <source>
        <dbReference type="ARBA" id="ARBA00093456"/>
    </source>
</evidence>
<dbReference type="InterPro" id="IPR029448">
    <property type="entry name" value="FANCD2"/>
</dbReference>
<evidence type="ECO:0000313" key="7">
    <source>
        <dbReference type="EMBL" id="ROT67425.1"/>
    </source>
</evidence>
<proteinExistence type="inferred from homology"/>
<dbReference type="GO" id="GO:1990918">
    <property type="term" value="P:double-strand break repair involved in meiotic recombination"/>
    <property type="evidence" value="ECO:0007669"/>
    <property type="project" value="TreeGrafter"/>
</dbReference>
<sequence length="1120" mass="125008">MAYQVVSDMREKINLPGDGAGTKKSPKKGNKRKDSSNEDDAAYEILLFTNIKMAALIYKFLTNAWLKAVQDVDDIHSVRTFDFLLLLVLYDAAPSRRRPIESIFRNKIRLGLFSDLMLEKTVTNHGVVLKEYFQSVKKMASLLLRSPEPLVSQAGASLYRYCFIHLDGYQKQEIVLTLLKHLGDSTTVRIAALSLLCSLAHDHTAEMSKFTIFLKGSLDMVDELSMVEVKKLLDVVSRLAFSDSSHAALQDELAIMVRKQLSHTDIKYKLIGVLNAVQAVKNMVETEDSRSSLETTSSTDLESSSTLKEAENLLHLVLSSTAKSPTASALFMDEMASIILKEGMNSKFEEWVCEKMTDDFQETFVLDATDSQPPCDLLPIEGFWNLDEGAEGGIVMNLAPMIIKAEPTRHDAGGNESKLVSLAPQFRLLRMLESRLHDGDLGNVDALLGCPVYLPTDATYDKFTSLSQAEQHASLSCLFYTINWFRELINAFVTQKDPDIKSKVYQRLQQVIKLEKRLAQCLPASPSYSPPLAVFDLDKSASLPVVTHPTVKKAKKAKKPPAKKGKKGKAKENDGETQLGSQANSQPTTQPTTQPTLLGDPDDKESTEKEVSSVADMSSCRPFLRELHLDVFGLLFRKLALDTDIEGQGQLTLPEAEFLLKDLNMKLSHVFEAGSKRVSTLGNAGDKNIGHSHLDLFTPAEIAQRAHRFLKPICVHLEAISEFFQSLIADNDGIMDAPGMFSERTKPLIKVYSLLFTTLSVFLSWPGLQQEENNQILIVVLKTIGKKLEGEAVSGMGKEELVSVVFRYISNFHASVVSISTAVMLVQALVALTVLQPDGDLKEKLVEVLEQLLKREWYSTGGERERGSVYNHHVFSLLQIYLKESSNPLDLVDTICSEALEEFMDATGRDPRSETYPTLNKGTLGMYYRSLLLYLVSGTKKALSAQGPASAANREECLNVWSTAIKVFCTLVGTLKKYDTRNLLGPCLKYSRTFLELFLRNAMPLLDSCLRMHNQEVVTLLKNLQTSTRLLQHVCTHSKVNQDTSLTRYVPPMKKSLEMLVYRVKAMLAMNKCSGAFWMGNLKNRDLHGEELLSQMRTAKARAKKNQKRRELTIVLASKA</sequence>
<dbReference type="GO" id="GO:0036297">
    <property type="term" value="P:interstrand cross-link repair"/>
    <property type="evidence" value="ECO:0007669"/>
    <property type="project" value="TreeGrafter"/>
</dbReference>
<gene>
    <name evidence="7" type="ORF">C7M84_014506</name>
</gene>
<evidence type="ECO:0000256" key="3">
    <source>
        <dbReference type="ARBA" id="ARBA00022843"/>
    </source>
</evidence>
<evidence type="ECO:0000256" key="2">
    <source>
        <dbReference type="ARBA" id="ARBA00022499"/>
    </source>
</evidence>
<dbReference type="PANTHER" id="PTHR32086:SF0">
    <property type="entry name" value="FANCONI ANEMIA GROUP D2 PROTEIN"/>
    <property type="match status" value="1"/>
</dbReference>
<evidence type="ECO:0000256" key="4">
    <source>
        <dbReference type="ARBA" id="ARBA00023242"/>
    </source>
</evidence>
<dbReference type="SUPFAM" id="SSF48371">
    <property type="entry name" value="ARM repeat"/>
    <property type="match status" value="1"/>
</dbReference>
<dbReference type="Pfam" id="PF14631">
    <property type="entry name" value="FancD2"/>
    <property type="match status" value="1"/>
</dbReference>
<feature type="region of interest" description="Disordered" evidence="6">
    <location>
        <begin position="1"/>
        <end position="36"/>
    </location>
</feature>
<dbReference type="EMBL" id="QCYY01002810">
    <property type="protein sequence ID" value="ROT67425.1"/>
    <property type="molecule type" value="Genomic_DNA"/>
</dbReference>
<feature type="region of interest" description="Disordered" evidence="6">
    <location>
        <begin position="287"/>
        <end position="306"/>
    </location>
</feature>
<dbReference type="GO" id="GO:0031573">
    <property type="term" value="P:mitotic intra-S DNA damage checkpoint signaling"/>
    <property type="evidence" value="ECO:0007669"/>
    <property type="project" value="TreeGrafter"/>
</dbReference>
<reference evidence="7 8" key="2">
    <citation type="submission" date="2019-01" db="EMBL/GenBank/DDBJ databases">
        <title>The decoding of complex shrimp genome reveals the adaptation for benthos swimmer, frequently molting mechanism and breeding impact on genome.</title>
        <authorList>
            <person name="Sun Y."/>
            <person name="Gao Y."/>
            <person name="Yu Y."/>
        </authorList>
    </citation>
    <scope>NUCLEOTIDE SEQUENCE [LARGE SCALE GENOMIC DNA]</scope>
    <source>
        <tissue evidence="7">Muscle</tissue>
    </source>
</reference>
<keyword evidence="4" id="KW-0539">Nucleus</keyword>
<dbReference type="GO" id="GO:0007129">
    <property type="term" value="P:homologous chromosome pairing at meiosis"/>
    <property type="evidence" value="ECO:0007669"/>
    <property type="project" value="TreeGrafter"/>
</dbReference>
<reference evidence="7 8" key="1">
    <citation type="submission" date="2018-04" db="EMBL/GenBank/DDBJ databases">
        <authorList>
            <person name="Zhang X."/>
            <person name="Yuan J."/>
            <person name="Li F."/>
            <person name="Xiang J."/>
        </authorList>
    </citation>
    <scope>NUCLEOTIDE SEQUENCE [LARGE SCALE GENOMIC DNA]</scope>
    <source>
        <tissue evidence="7">Muscle</tissue>
    </source>
</reference>
<dbReference type="AlphaFoldDB" id="A0A423ST83"/>